<dbReference type="OrthoDB" id="9759709at2"/>
<dbReference type="EMBL" id="FOXQ01000014">
    <property type="protein sequence ID" value="SFQ48376.1"/>
    <property type="molecule type" value="Genomic_DNA"/>
</dbReference>
<dbReference type="SUPFAM" id="SSF75005">
    <property type="entry name" value="Arabinanase/levansucrase/invertase"/>
    <property type="match status" value="1"/>
</dbReference>
<evidence type="ECO:0000259" key="7">
    <source>
        <dbReference type="Pfam" id="PF08244"/>
    </source>
</evidence>
<dbReference type="GO" id="GO:0005737">
    <property type="term" value="C:cytoplasm"/>
    <property type="evidence" value="ECO:0007669"/>
    <property type="project" value="TreeGrafter"/>
</dbReference>
<evidence type="ECO:0000256" key="3">
    <source>
        <dbReference type="ARBA" id="ARBA00023295"/>
    </source>
</evidence>
<dbReference type="CDD" id="cd18622">
    <property type="entry name" value="GH32_Inu-like"/>
    <property type="match status" value="1"/>
</dbReference>
<sequence length="512" mass="57599">MKRLLLCFSSVLIKVALIAQSDNIPTLQWRPVYHFTPDKNWTNDPNGLLYLNGEYHLYNQQNPFENFWGHMSWGHAVSTDLIHWKHLPIAIPEKIKDSDTTWIFSGSAVWDKNNTSGFCKNGGCVVAIYTAHSPNRRNESQYIAYSNDGGKTFVNYEKNPVVDLNRLDFRDPNVFWYEPGKFWLMTVVVPDMHKAQFYSSPNLKDWTLLSEFGPQGYTGANWECPFLIQLPVEGTNVKKWVLGISAAGGERGVFEQYFVGDFDGKEFKNDNAADKVLPLDYGDTYYAAIPWNNVPGDKKIYIGWMIPNTQPTWPWRGQMSIPRDLSLKQTPEGYRLIQKPSSVITKSLDKLSDNVVSVANLELNNEEINPDKAGKIKGNAYWLDAELNVKPNAVAGFRIAQQKDEGGKVINETVISYNSSTRQLTVDRTNAGGKLNEHALKRTIDIEGNSNAVKLTILLDKSSLEVFVNDGEAALTTYIYPGEHADNITAFAAGGSAEIKNIKIRDLSNRGK</sequence>
<dbReference type="Proteomes" id="UP000199031">
    <property type="component" value="Unassembled WGS sequence"/>
</dbReference>
<keyword evidence="5" id="KW-0732">Signal</keyword>
<dbReference type="InterPro" id="IPR001362">
    <property type="entry name" value="Glyco_hydro_32"/>
</dbReference>
<dbReference type="PANTHER" id="PTHR42800:SF1">
    <property type="entry name" value="EXOINULINASE INUD (AFU_ORTHOLOGUE AFUA_5G00480)"/>
    <property type="match status" value="1"/>
</dbReference>
<name>A0A1I5YVW2_9BACT</name>
<dbReference type="Pfam" id="PF00251">
    <property type="entry name" value="Glyco_hydro_32N"/>
    <property type="match status" value="1"/>
</dbReference>
<dbReference type="GO" id="GO:0004575">
    <property type="term" value="F:sucrose alpha-glucosidase activity"/>
    <property type="evidence" value="ECO:0007669"/>
    <property type="project" value="TreeGrafter"/>
</dbReference>
<dbReference type="InterPro" id="IPR013320">
    <property type="entry name" value="ConA-like_dom_sf"/>
</dbReference>
<dbReference type="PANTHER" id="PTHR42800">
    <property type="entry name" value="EXOINULINASE INUD (AFU_ORTHOLOGUE AFUA_5G00480)"/>
    <property type="match status" value="1"/>
</dbReference>
<feature type="chain" id="PRO_5011796819" evidence="5">
    <location>
        <begin position="22"/>
        <end position="512"/>
    </location>
</feature>
<keyword evidence="2 4" id="KW-0378">Hydrolase</keyword>
<feature type="domain" description="Glycosyl hydrolase family 32 C-terminal" evidence="7">
    <location>
        <begin position="363"/>
        <end position="505"/>
    </location>
</feature>
<feature type="signal peptide" evidence="5">
    <location>
        <begin position="1"/>
        <end position="21"/>
    </location>
</feature>
<reference evidence="8 9" key="1">
    <citation type="submission" date="2016-10" db="EMBL/GenBank/DDBJ databases">
        <authorList>
            <person name="de Groot N.N."/>
        </authorList>
    </citation>
    <scope>NUCLEOTIDE SEQUENCE [LARGE SCALE GENOMIC DNA]</scope>
    <source>
        <strain evidence="8 9">DSM 28286</strain>
    </source>
</reference>
<dbReference type="GO" id="GO:0005987">
    <property type="term" value="P:sucrose catabolic process"/>
    <property type="evidence" value="ECO:0007669"/>
    <property type="project" value="TreeGrafter"/>
</dbReference>
<feature type="domain" description="Glycosyl hydrolase family 32 N-terminal" evidence="6">
    <location>
        <begin position="34"/>
        <end position="340"/>
    </location>
</feature>
<evidence type="ECO:0000256" key="1">
    <source>
        <dbReference type="ARBA" id="ARBA00009902"/>
    </source>
</evidence>
<evidence type="ECO:0000256" key="2">
    <source>
        <dbReference type="ARBA" id="ARBA00022801"/>
    </source>
</evidence>
<accession>A0A1I5YVW2</accession>
<dbReference type="InterPro" id="IPR013189">
    <property type="entry name" value="Glyco_hydro_32_C"/>
</dbReference>
<keyword evidence="3 4" id="KW-0326">Glycosidase</keyword>
<dbReference type="SMART" id="SM00640">
    <property type="entry name" value="Glyco_32"/>
    <property type="match status" value="1"/>
</dbReference>
<dbReference type="Pfam" id="PF08244">
    <property type="entry name" value="Glyco_hydro_32C"/>
    <property type="match status" value="1"/>
</dbReference>
<dbReference type="RefSeq" id="WP_090662284.1">
    <property type="nucleotide sequence ID" value="NZ_FOXQ01000014.1"/>
</dbReference>
<gene>
    <name evidence="8" type="ORF">SAMN05444277_11485</name>
</gene>
<dbReference type="Gene3D" id="2.60.120.560">
    <property type="entry name" value="Exo-inulinase, domain 1"/>
    <property type="match status" value="1"/>
</dbReference>
<dbReference type="Gene3D" id="2.115.10.20">
    <property type="entry name" value="Glycosyl hydrolase domain, family 43"/>
    <property type="match status" value="1"/>
</dbReference>
<proteinExistence type="inferred from homology"/>
<organism evidence="8 9">
    <name type="scientific">Parafilimonas terrae</name>
    <dbReference type="NCBI Taxonomy" id="1465490"/>
    <lineage>
        <taxon>Bacteria</taxon>
        <taxon>Pseudomonadati</taxon>
        <taxon>Bacteroidota</taxon>
        <taxon>Chitinophagia</taxon>
        <taxon>Chitinophagales</taxon>
        <taxon>Chitinophagaceae</taxon>
        <taxon>Parafilimonas</taxon>
    </lineage>
</organism>
<evidence type="ECO:0000259" key="6">
    <source>
        <dbReference type="Pfam" id="PF00251"/>
    </source>
</evidence>
<evidence type="ECO:0000313" key="8">
    <source>
        <dbReference type="EMBL" id="SFQ48376.1"/>
    </source>
</evidence>
<dbReference type="InterPro" id="IPR013148">
    <property type="entry name" value="Glyco_hydro_32_N"/>
</dbReference>
<comment type="similarity">
    <text evidence="1 4">Belongs to the glycosyl hydrolase 32 family.</text>
</comment>
<dbReference type="AlphaFoldDB" id="A0A1I5YVW2"/>
<evidence type="ECO:0000256" key="4">
    <source>
        <dbReference type="RuleBase" id="RU362110"/>
    </source>
</evidence>
<evidence type="ECO:0000313" key="9">
    <source>
        <dbReference type="Proteomes" id="UP000199031"/>
    </source>
</evidence>
<protein>
    <submittedName>
        <fullName evidence="8">Levanase</fullName>
    </submittedName>
</protein>
<dbReference type="STRING" id="1465490.SAMN05444277_11485"/>
<dbReference type="InterPro" id="IPR023296">
    <property type="entry name" value="Glyco_hydro_beta-prop_sf"/>
</dbReference>
<dbReference type="SUPFAM" id="SSF49899">
    <property type="entry name" value="Concanavalin A-like lectins/glucanases"/>
    <property type="match status" value="1"/>
</dbReference>
<keyword evidence="9" id="KW-1185">Reference proteome</keyword>
<evidence type="ECO:0000256" key="5">
    <source>
        <dbReference type="SAM" id="SignalP"/>
    </source>
</evidence>